<protein>
    <submittedName>
        <fullName evidence="2">Uncharacterized protein</fullName>
    </submittedName>
</protein>
<feature type="transmembrane region" description="Helical" evidence="1">
    <location>
        <begin position="61"/>
        <end position="90"/>
    </location>
</feature>
<reference evidence="2 3" key="1">
    <citation type="submission" date="2021-07" db="EMBL/GenBank/DDBJ databases">
        <authorList>
            <person name="Palmer J.M."/>
        </authorList>
    </citation>
    <scope>NUCLEOTIDE SEQUENCE [LARGE SCALE GENOMIC DNA]</scope>
    <source>
        <strain evidence="2 3">AT_MEX2019</strain>
        <tissue evidence="2">Muscle</tissue>
    </source>
</reference>
<dbReference type="EMBL" id="JAHUTI010094186">
    <property type="protein sequence ID" value="MED6262733.1"/>
    <property type="molecule type" value="Genomic_DNA"/>
</dbReference>
<gene>
    <name evidence="2" type="ORF">ATANTOWER_024849</name>
</gene>
<evidence type="ECO:0000313" key="3">
    <source>
        <dbReference type="Proteomes" id="UP001345963"/>
    </source>
</evidence>
<accession>A0ABU7CIX1</accession>
<organism evidence="2 3">
    <name type="scientific">Ataeniobius toweri</name>
    <dbReference type="NCBI Taxonomy" id="208326"/>
    <lineage>
        <taxon>Eukaryota</taxon>
        <taxon>Metazoa</taxon>
        <taxon>Chordata</taxon>
        <taxon>Craniata</taxon>
        <taxon>Vertebrata</taxon>
        <taxon>Euteleostomi</taxon>
        <taxon>Actinopterygii</taxon>
        <taxon>Neopterygii</taxon>
        <taxon>Teleostei</taxon>
        <taxon>Neoteleostei</taxon>
        <taxon>Acanthomorphata</taxon>
        <taxon>Ovalentaria</taxon>
        <taxon>Atherinomorphae</taxon>
        <taxon>Cyprinodontiformes</taxon>
        <taxon>Goodeidae</taxon>
        <taxon>Ataeniobius</taxon>
    </lineage>
</organism>
<keyword evidence="3" id="KW-1185">Reference proteome</keyword>
<name>A0ABU7CIX1_9TELE</name>
<evidence type="ECO:0000256" key="1">
    <source>
        <dbReference type="SAM" id="Phobius"/>
    </source>
</evidence>
<keyword evidence="1" id="KW-0812">Transmembrane</keyword>
<sequence length="221" mass="24733">MSDLSGFILATISGVLKKRIITFHLNSLRQFELVTTCDSAQMSSHTGSDMWTSNLYFYRNYLLFAVLLHSSCILSILYLGFIFLCTCYLLGPQDVGVLLHVCSSSFYTVSLCWRAEILTFDLYCDVSCMSVKSDCIFPSYKALLTTVHVHRKTPARFLNQLLQTPFIESPSTAGVIRRISHVNTHTHTHTGMCQESQGESSSFIVAGGNKECTHADFNNSQ</sequence>
<proteinExistence type="predicted"/>
<evidence type="ECO:0000313" key="2">
    <source>
        <dbReference type="EMBL" id="MED6262733.1"/>
    </source>
</evidence>
<dbReference type="Proteomes" id="UP001345963">
    <property type="component" value="Unassembled WGS sequence"/>
</dbReference>
<keyword evidence="1" id="KW-1133">Transmembrane helix</keyword>
<comment type="caution">
    <text evidence="2">The sequence shown here is derived from an EMBL/GenBank/DDBJ whole genome shotgun (WGS) entry which is preliminary data.</text>
</comment>
<keyword evidence="1" id="KW-0472">Membrane</keyword>